<dbReference type="InterPro" id="IPR051490">
    <property type="entry name" value="THEM6_lcsJ_thioesterase"/>
</dbReference>
<dbReference type="PANTHER" id="PTHR12475">
    <property type="match status" value="1"/>
</dbReference>
<dbReference type="EMBL" id="CP032125">
    <property type="protein sequence ID" value="AXX96465.1"/>
    <property type="molecule type" value="Genomic_DNA"/>
</dbReference>
<evidence type="ECO:0000313" key="2">
    <source>
        <dbReference type="Proteomes" id="UP000261704"/>
    </source>
</evidence>
<evidence type="ECO:0000313" key="1">
    <source>
        <dbReference type="EMBL" id="AXX96465.1"/>
    </source>
</evidence>
<protein>
    <submittedName>
        <fullName evidence="1">Thioesterase</fullName>
    </submittedName>
</protein>
<dbReference type="InterPro" id="IPR029069">
    <property type="entry name" value="HotDog_dom_sf"/>
</dbReference>
<dbReference type="KEGG" id="pamo:BAR1_00070"/>
<dbReference type="SUPFAM" id="SSF54637">
    <property type="entry name" value="Thioesterase/thiol ester dehydrase-isomerase"/>
    <property type="match status" value="1"/>
</dbReference>
<dbReference type="Proteomes" id="UP000261704">
    <property type="component" value="Chromosome"/>
</dbReference>
<reference evidence="1 2" key="1">
    <citation type="submission" date="2018-09" db="EMBL/GenBank/DDBJ databases">
        <title>Profundibacter amoris BAR1 gen. nov., sp. nov., a new member of the Roseobacter clade isolated at Lokis Castle Vent Field on the Arctic Mid-Oceanic Ridge.</title>
        <authorList>
            <person name="Le Moine Bauer S."/>
            <person name="Sjoeberg A.G."/>
            <person name="L'Haridon S."/>
            <person name="Stokke R."/>
            <person name="Roalkvam I."/>
            <person name="Steen I.H."/>
            <person name="Dahle H."/>
        </authorList>
    </citation>
    <scope>NUCLEOTIDE SEQUENCE [LARGE SCALE GENOMIC DNA]</scope>
    <source>
        <strain evidence="1 2">BAR1</strain>
    </source>
</reference>
<gene>
    <name evidence="1" type="ORF">BAR1_00070</name>
</gene>
<dbReference type="RefSeq" id="WP_118941123.1">
    <property type="nucleotide sequence ID" value="NZ_CP032125.1"/>
</dbReference>
<organism evidence="1 2">
    <name type="scientific">Profundibacter amoris</name>
    <dbReference type="NCBI Taxonomy" id="2171755"/>
    <lineage>
        <taxon>Bacteria</taxon>
        <taxon>Pseudomonadati</taxon>
        <taxon>Pseudomonadota</taxon>
        <taxon>Alphaproteobacteria</taxon>
        <taxon>Rhodobacterales</taxon>
        <taxon>Paracoccaceae</taxon>
        <taxon>Profundibacter</taxon>
    </lineage>
</organism>
<dbReference type="PANTHER" id="PTHR12475:SF4">
    <property type="entry name" value="PROTEIN THEM6"/>
    <property type="match status" value="1"/>
</dbReference>
<dbReference type="CDD" id="cd00586">
    <property type="entry name" value="4HBT"/>
    <property type="match status" value="1"/>
</dbReference>
<dbReference type="OrthoDB" id="3727779at2"/>
<proteinExistence type="predicted"/>
<name>A0A347UC87_9RHOB</name>
<dbReference type="AlphaFoldDB" id="A0A347UC87"/>
<accession>A0A347UC87</accession>
<dbReference type="Pfam" id="PF13279">
    <property type="entry name" value="4HBT_2"/>
    <property type="match status" value="1"/>
</dbReference>
<dbReference type="Gene3D" id="3.10.129.10">
    <property type="entry name" value="Hotdog Thioesterase"/>
    <property type="match status" value="1"/>
</dbReference>
<sequence length="180" mass="20884">MYPFFRMAKELIVHRNAPPLKMGEVHVSNHICWPWDLDFWFELNNGRTLTLYDLGRIPLANRLGLIRAIRKNGWGLTVAGTSVRYRRRVRMFQRFQIHSRALGWDKRFLYLEQSIWTRGHCANQALYRTAVTGPDGIVDPAKVGVAMGVGETSPELPEWVQNWIKAEDSRPWPPENLAKT</sequence>
<keyword evidence="2" id="KW-1185">Reference proteome</keyword>